<keyword evidence="3" id="KW-1185">Reference proteome</keyword>
<protein>
    <submittedName>
        <fullName evidence="2">Uncharacterized protein</fullName>
    </submittedName>
</protein>
<proteinExistence type="predicted"/>
<evidence type="ECO:0000313" key="2">
    <source>
        <dbReference type="EMBL" id="KAJ1197871.1"/>
    </source>
</evidence>
<gene>
    <name evidence="2" type="ORF">NDU88_001716</name>
</gene>
<feature type="region of interest" description="Disordered" evidence="1">
    <location>
        <begin position="98"/>
        <end position="130"/>
    </location>
</feature>
<evidence type="ECO:0000256" key="1">
    <source>
        <dbReference type="SAM" id="MobiDB-lite"/>
    </source>
</evidence>
<name>A0AAV7VAJ9_PLEWA</name>
<evidence type="ECO:0000313" key="3">
    <source>
        <dbReference type="Proteomes" id="UP001066276"/>
    </source>
</evidence>
<reference evidence="2" key="1">
    <citation type="journal article" date="2022" name="bioRxiv">
        <title>Sequencing and chromosome-scale assembly of the giantPleurodeles waltlgenome.</title>
        <authorList>
            <person name="Brown T."/>
            <person name="Elewa A."/>
            <person name="Iarovenko S."/>
            <person name="Subramanian E."/>
            <person name="Araus A.J."/>
            <person name="Petzold A."/>
            <person name="Susuki M."/>
            <person name="Suzuki K.-i.T."/>
            <person name="Hayashi T."/>
            <person name="Toyoda A."/>
            <person name="Oliveira C."/>
            <person name="Osipova E."/>
            <person name="Leigh N.D."/>
            <person name="Simon A."/>
            <person name="Yun M.H."/>
        </authorList>
    </citation>
    <scope>NUCLEOTIDE SEQUENCE</scope>
    <source>
        <strain evidence="2">20211129_DDA</strain>
        <tissue evidence="2">Liver</tissue>
    </source>
</reference>
<organism evidence="2 3">
    <name type="scientific">Pleurodeles waltl</name>
    <name type="common">Iberian ribbed newt</name>
    <dbReference type="NCBI Taxonomy" id="8319"/>
    <lineage>
        <taxon>Eukaryota</taxon>
        <taxon>Metazoa</taxon>
        <taxon>Chordata</taxon>
        <taxon>Craniata</taxon>
        <taxon>Vertebrata</taxon>
        <taxon>Euteleostomi</taxon>
        <taxon>Amphibia</taxon>
        <taxon>Batrachia</taxon>
        <taxon>Caudata</taxon>
        <taxon>Salamandroidea</taxon>
        <taxon>Salamandridae</taxon>
        <taxon>Pleurodelinae</taxon>
        <taxon>Pleurodeles</taxon>
    </lineage>
</organism>
<dbReference type="AlphaFoldDB" id="A0AAV7VAJ9"/>
<dbReference type="EMBL" id="JANPWB010000003">
    <property type="protein sequence ID" value="KAJ1197871.1"/>
    <property type="molecule type" value="Genomic_DNA"/>
</dbReference>
<dbReference type="Proteomes" id="UP001066276">
    <property type="component" value="Chromosome 2_1"/>
</dbReference>
<comment type="caution">
    <text evidence="2">The sequence shown here is derived from an EMBL/GenBank/DDBJ whole genome shotgun (WGS) entry which is preliminary data.</text>
</comment>
<accession>A0AAV7VAJ9</accession>
<sequence length="152" mass="17298">MVIRRTCIQGTEEASEETIRKGLQSTSYEEQKHQLPEIEHSIGRVGSEDSAQTGKLSLETYNNVNKRQACRTGRRRKCRVRTLREYSDTICEAKSPTFISTSALHRSPPVPPEEPQPQQSVRTKHTPGTRALSNVFVELETKYRTNKLDKGK</sequence>